<feature type="compositionally biased region" description="Low complexity" evidence="1">
    <location>
        <begin position="175"/>
        <end position="189"/>
    </location>
</feature>
<accession>A0ABQ8TEH2</accession>
<dbReference type="EMBL" id="JAJSOF020000011">
    <property type="protein sequence ID" value="KAJ4444940.1"/>
    <property type="molecule type" value="Genomic_DNA"/>
</dbReference>
<protein>
    <submittedName>
        <fullName evidence="2">Uncharacterized protein</fullName>
    </submittedName>
</protein>
<reference evidence="2 3" key="1">
    <citation type="journal article" date="2022" name="Allergy">
        <title>Genome assembly and annotation of Periplaneta americana reveal a comprehensive cockroach allergen profile.</title>
        <authorList>
            <person name="Wang L."/>
            <person name="Xiong Q."/>
            <person name="Saelim N."/>
            <person name="Wang L."/>
            <person name="Nong W."/>
            <person name="Wan A.T."/>
            <person name="Shi M."/>
            <person name="Liu X."/>
            <person name="Cao Q."/>
            <person name="Hui J.H.L."/>
            <person name="Sookrung N."/>
            <person name="Leung T.F."/>
            <person name="Tungtrongchitr A."/>
            <person name="Tsui S.K.W."/>
        </authorList>
    </citation>
    <scope>NUCLEOTIDE SEQUENCE [LARGE SCALE GENOMIC DNA]</scope>
    <source>
        <strain evidence="2">PWHHKU_190912</strain>
    </source>
</reference>
<feature type="compositionally biased region" description="Gly residues" evidence="1">
    <location>
        <begin position="197"/>
        <end position="216"/>
    </location>
</feature>
<dbReference type="Proteomes" id="UP001148838">
    <property type="component" value="Unassembled WGS sequence"/>
</dbReference>
<sequence>MMSSEEEAECFGLYGDKLLKKAKRTRQRVDAGEPRNSYSSIPNFSSRPTFLSGGLYGAIFSQSHQHFGLFGPGFGPAKMLNELLGRQAKQAADAATAPDNMMTMDSASSDGKANFDCLNATSVIRRGLEEDGSPPPNDIAHHMLRDILQGRKKDLLTLEQELRGVNVSGNGGEANSPDNNNSINNNNNNELKNGGIVSAGGGDTSDTETGGGGGAGKPLAVNGGHEHGHV</sequence>
<evidence type="ECO:0000313" key="2">
    <source>
        <dbReference type="EMBL" id="KAJ4444940.1"/>
    </source>
</evidence>
<evidence type="ECO:0000256" key="1">
    <source>
        <dbReference type="SAM" id="MobiDB-lite"/>
    </source>
</evidence>
<gene>
    <name evidence="2" type="ORF">ANN_06739</name>
</gene>
<comment type="caution">
    <text evidence="2">The sequence shown here is derived from an EMBL/GenBank/DDBJ whole genome shotgun (WGS) entry which is preliminary data.</text>
</comment>
<keyword evidence="3" id="KW-1185">Reference proteome</keyword>
<feature type="region of interest" description="Disordered" evidence="1">
    <location>
        <begin position="166"/>
        <end position="230"/>
    </location>
</feature>
<organism evidence="2 3">
    <name type="scientific">Periplaneta americana</name>
    <name type="common">American cockroach</name>
    <name type="synonym">Blatta americana</name>
    <dbReference type="NCBI Taxonomy" id="6978"/>
    <lineage>
        <taxon>Eukaryota</taxon>
        <taxon>Metazoa</taxon>
        <taxon>Ecdysozoa</taxon>
        <taxon>Arthropoda</taxon>
        <taxon>Hexapoda</taxon>
        <taxon>Insecta</taxon>
        <taxon>Pterygota</taxon>
        <taxon>Neoptera</taxon>
        <taxon>Polyneoptera</taxon>
        <taxon>Dictyoptera</taxon>
        <taxon>Blattodea</taxon>
        <taxon>Blattoidea</taxon>
        <taxon>Blattidae</taxon>
        <taxon>Blattinae</taxon>
        <taxon>Periplaneta</taxon>
    </lineage>
</organism>
<evidence type="ECO:0000313" key="3">
    <source>
        <dbReference type="Proteomes" id="UP001148838"/>
    </source>
</evidence>
<name>A0ABQ8TEH2_PERAM</name>
<proteinExistence type="predicted"/>